<dbReference type="PANTHER" id="PTHR42944">
    <property type="entry name" value="ADENINE DNA GLYCOSYLASE"/>
    <property type="match status" value="1"/>
</dbReference>
<keyword evidence="7" id="KW-0479">Metal-binding</keyword>
<evidence type="ECO:0000256" key="6">
    <source>
        <dbReference type="ARBA" id="ARBA00022485"/>
    </source>
</evidence>
<dbReference type="SUPFAM" id="SSF55811">
    <property type="entry name" value="Nudix"/>
    <property type="match status" value="1"/>
</dbReference>
<keyword evidence="11" id="KW-0411">Iron-sulfur</keyword>
<reference evidence="17" key="1">
    <citation type="journal article" date="2019" name="Int. J. Syst. Evol. Microbiol.">
        <title>The Global Catalogue of Microorganisms (GCM) 10K type strain sequencing project: providing services to taxonomists for standard genome sequencing and annotation.</title>
        <authorList>
            <consortium name="The Broad Institute Genomics Platform"/>
            <consortium name="The Broad Institute Genome Sequencing Center for Infectious Disease"/>
            <person name="Wu L."/>
            <person name="Ma J."/>
        </authorList>
    </citation>
    <scope>NUCLEOTIDE SEQUENCE [LARGE SCALE GENOMIC DNA]</scope>
    <source>
        <strain evidence="17">JCM 17858</strain>
    </source>
</reference>
<dbReference type="CDD" id="cd03431">
    <property type="entry name" value="NUDIX_DNA_Glycosylase_C-MutY"/>
    <property type="match status" value="1"/>
</dbReference>
<accession>A0ABP8R6Z5</accession>
<dbReference type="Proteomes" id="UP001500394">
    <property type="component" value="Unassembled WGS sequence"/>
</dbReference>
<dbReference type="Gene3D" id="1.10.1670.10">
    <property type="entry name" value="Helix-hairpin-Helix base-excision DNA repair enzymes (C-terminal)"/>
    <property type="match status" value="1"/>
</dbReference>
<evidence type="ECO:0000256" key="13">
    <source>
        <dbReference type="ARBA" id="ARBA00023295"/>
    </source>
</evidence>
<dbReference type="NCBIfam" id="TIGR01084">
    <property type="entry name" value="mutY"/>
    <property type="match status" value="1"/>
</dbReference>
<keyword evidence="17" id="KW-1185">Reference proteome</keyword>
<protein>
    <recommendedName>
        <fullName evidence="5 14">Adenine DNA glycosylase</fullName>
        <ecNumber evidence="4 14">3.2.2.31</ecNumber>
    </recommendedName>
</protein>
<dbReference type="InterPro" id="IPR015797">
    <property type="entry name" value="NUDIX_hydrolase-like_dom_sf"/>
</dbReference>
<dbReference type="Gene3D" id="1.10.340.30">
    <property type="entry name" value="Hypothetical protein, domain 2"/>
    <property type="match status" value="1"/>
</dbReference>
<dbReference type="EMBL" id="BAABGR010000035">
    <property type="protein sequence ID" value="GAA4519948.1"/>
    <property type="molecule type" value="Genomic_DNA"/>
</dbReference>
<evidence type="ECO:0000256" key="3">
    <source>
        <dbReference type="ARBA" id="ARBA00008343"/>
    </source>
</evidence>
<evidence type="ECO:0000256" key="5">
    <source>
        <dbReference type="ARBA" id="ARBA00022023"/>
    </source>
</evidence>
<sequence length="349" mass="40225">MSFAQKLLSWYAENGRDLPWRNTKDPYIIWLSEIILQQTRVEQGMPYFYRFVEAFPTVEAFSRAEEEEVLRLWQGLGYYSRARNMHKAAKMVMELYGGEFPAAYDKVIKLSGVGEYTASAIASFSAGEKRAVLDGNVFRVLSRYLAIDVPINTTHGKKVFSEVAEEMMSAEQPGLYNQAIMDFGATVCKPRGPLCSSCIFRYECAALQQGVVSELPKKIKGKASRNRYFNYFIIENENGILMSQRPEGDVWANLFEFPLIETEQLLTQEELVETDAFKQHFGPSEVHQIGKTVKHVLSHQNIFANFYRIIKPVDLEQKKANWCYYNSENLDKLAKHKLIFTFIDKYMLN</sequence>
<evidence type="ECO:0000256" key="1">
    <source>
        <dbReference type="ARBA" id="ARBA00000843"/>
    </source>
</evidence>
<evidence type="ECO:0000256" key="11">
    <source>
        <dbReference type="ARBA" id="ARBA00023014"/>
    </source>
</evidence>
<dbReference type="CDD" id="cd00056">
    <property type="entry name" value="ENDO3c"/>
    <property type="match status" value="1"/>
</dbReference>
<keyword evidence="10 14" id="KW-0408">Iron</keyword>
<dbReference type="InterPro" id="IPR011257">
    <property type="entry name" value="DNA_glycosylase"/>
</dbReference>
<feature type="domain" description="HhH-GPD" evidence="15">
    <location>
        <begin position="35"/>
        <end position="186"/>
    </location>
</feature>
<dbReference type="SMART" id="SM00478">
    <property type="entry name" value="ENDO3c"/>
    <property type="match status" value="1"/>
</dbReference>
<dbReference type="InterPro" id="IPR023170">
    <property type="entry name" value="HhH_base_excis_C"/>
</dbReference>
<gene>
    <name evidence="16" type="primary">mutY</name>
    <name evidence="16" type="ORF">GCM10023173_23660</name>
</gene>
<comment type="caution">
    <text evidence="16">The sequence shown here is derived from an EMBL/GenBank/DDBJ whole genome shotgun (WGS) entry which is preliminary data.</text>
</comment>
<dbReference type="Gene3D" id="3.90.79.10">
    <property type="entry name" value="Nucleoside Triphosphate Pyrophosphohydrolase"/>
    <property type="match status" value="1"/>
</dbReference>
<dbReference type="EC" id="3.2.2.31" evidence="4 14"/>
<keyword evidence="6" id="KW-0004">4Fe-4S</keyword>
<comment type="similarity">
    <text evidence="3 14">Belongs to the Nth/MutY family.</text>
</comment>
<dbReference type="InterPro" id="IPR029119">
    <property type="entry name" value="MutY_C"/>
</dbReference>
<evidence type="ECO:0000256" key="10">
    <source>
        <dbReference type="ARBA" id="ARBA00023004"/>
    </source>
</evidence>
<dbReference type="Pfam" id="PF00730">
    <property type="entry name" value="HhH-GPD"/>
    <property type="match status" value="1"/>
</dbReference>
<evidence type="ECO:0000256" key="9">
    <source>
        <dbReference type="ARBA" id="ARBA00022801"/>
    </source>
</evidence>
<evidence type="ECO:0000256" key="8">
    <source>
        <dbReference type="ARBA" id="ARBA00022763"/>
    </source>
</evidence>
<keyword evidence="9" id="KW-0378">Hydrolase</keyword>
<dbReference type="PANTHER" id="PTHR42944:SF1">
    <property type="entry name" value="ADENINE DNA GLYCOSYLASE"/>
    <property type="match status" value="1"/>
</dbReference>
<dbReference type="InterPro" id="IPR003265">
    <property type="entry name" value="HhH-GPD_domain"/>
</dbReference>
<keyword evidence="13 14" id="KW-0326">Glycosidase</keyword>
<evidence type="ECO:0000259" key="15">
    <source>
        <dbReference type="SMART" id="SM00478"/>
    </source>
</evidence>
<organism evidence="16 17">
    <name type="scientific">Sphingobacterium thermophilum</name>
    <dbReference type="NCBI Taxonomy" id="768534"/>
    <lineage>
        <taxon>Bacteria</taxon>
        <taxon>Pseudomonadati</taxon>
        <taxon>Bacteroidota</taxon>
        <taxon>Sphingobacteriia</taxon>
        <taxon>Sphingobacteriales</taxon>
        <taxon>Sphingobacteriaceae</taxon>
        <taxon>Sphingobacterium</taxon>
    </lineage>
</organism>
<dbReference type="RefSeq" id="WP_345068702.1">
    <property type="nucleotide sequence ID" value="NZ_BAABGR010000035.1"/>
</dbReference>
<dbReference type="Pfam" id="PF14815">
    <property type="entry name" value="NUDIX_4"/>
    <property type="match status" value="1"/>
</dbReference>
<keyword evidence="12" id="KW-0234">DNA repair</keyword>
<evidence type="ECO:0000256" key="14">
    <source>
        <dbReference type="RuleBase" id="RU365096"/>
    </source>
</evidence>
<evidence type="ECO:0000256" key="7">
    <source>
        <dbReference type="ARBA" id="ARBA00022723"/>
    </source>
</evidence>
<comment type="catalytic activity">
    <reaction evidence="1 14">
        <text>Hydrolyzes free adenine bases from 7,8-dihydro-8-oxoguanine:adenine mismatched double-stranded DNA, leaving an apurinic site.</text>
        <dbReference type="EC" id="3.2.2.31"/>
    </reaction>
</comment>
<evidence type="ECO:0000256" key="2">
    <source>
        <dbReference type="ARBA" id="ARBA00002933"/>
    </source>
</evidence>
<evidence type="ECO:0000313" key="17">
    <source>
        <dbReference type="Proteomes" id="UP001500394"/>
    </source>
</evidence>
<evidence type="ECO:0000256" key="4">
    <source>
        <dbReference type="ARBA" id="ARBA00012045"/>
    </source>
</evidence>
<name>A0ABP8R6Z5_9SPHI</name>
<evidence type="ECO:0000313" key="16">
    <source>
        <dbReference type="EMBL" id="GAA4519948.1"/>
    </source>
</evidence>
<keyword evidence="8 14" id="KW-0227">DNA damage</keyword>
<evidence type="ECO:0000256" key="12">
    <source>
        <dbReference type="ARBA" id="ARBA00023204"/>
    </source>
</evidence>
<comment type="function">
    <text evidence="2">Adenine glycosylase active on G-A mispairs. MutY also corrects error-prone DNA synthesis past GO lesions which are due to the oxidatively damaged form of guanine: 7,8-dihydro-8-oxoguanine (8-oxo-dGTP).</text>
</comment>
<dbReference type="InterPro" id="IPR044298">
    <property type="entry name" value="MIG/MutY"/>
</dbReference>
<dbReference type="InterPro" id="IPR005760">
    <property type="entry name" value="A/G_AdeGlyc_MutY"/>
</dbReference>
<comment type="cofactor">
    <cofactor evidence="14">
        <name>[4Fe-4S] cluster</name>
        <dbReference type="ChEBI" id="CHEBI:49883"/>
    </cofactor>
    <text evidence="14">Binds 1 [4Fe-4S] cluster.</text>
</comment>
<proteinExistence type="inferred from homology"/>
<dbReference type="SUPFAM" id="SSF48150">
    <property type="entry name" value="DNA-glycosylase"/>
    <property type="match status" value="1"/>
</dbReference>